<dbReference type="AlphaFoldDB" id="A0A100XXZ7"/>
<comment type="similarity">
    <text evidence="1">Belongs to the UPF0332 family.</text>
</comment>
<sequence length="128" mass="14515">MGEREIELLLGNAHESLNAAEILLENGFYRDAMSRAYYAMFYAASALLRAKGIITKSHRGVIAKFGLEFVNEGTIEAYYAKALSLAETLRERADYDATFRPNKDEAEELVEDARRFVGRIEKALEEMK</sequence>
<dbReference type="InterPro" id="IPR007842">
    <property type="entry name" value="HEPN_dom"/>
</dbReference>
<comment type="caution">
    <text evidence="3">The sequence shown here is derived from an EMBL/GenBank/DDBJ whole genome shotgun (WGS) entry which is preliminary data.</text>
</comment>
<feature type="domain" description="HEPN" evidence="2">
    <location>
        <begin position="7"/>
        <end position="121"/>
    </location>
</feature>
<dbReference type="PANTHER" id="PTHR36565:SF5">
    <property type="entry name" value="TOXIN MJ0605-RELATED"/>
    <property type="match status" value="1"/>
</dbReference>
<dbReference type="Pfam" id="PF05168">
    <property type="entry name" value="HEPN"/>
    <property type="match status" value="1"/>
</dbReference>
<organism evidence="3 4">
    <name type="scientific">Thermococcus celericrescens</name>
    <dbReference type="NCBI Taxonomy" id="227598"/>
    <lineage>
        <taxon>Archaea</taxon>
        <taxon>Methanobacteriati</taxon>
        <taxon>Methanobacteriota</taxon>
        <taxon>Thermococci</taxon>
        <taxon>Thermococcales</taxon>
        <taxon>Thermococcaceae</taxon>
        <taxon>Thermococcus</taxon>
    </lineage>
</organism>
<accession>A0A100XXZ7</accession>
<evidence type="ECO:0000256" key="1">
    <source>
        <dbReference type="ARBA" id="ARBA00038248"/>
    </source>
</evidence>
<dbReference type="RefSeq" id="WP_058938619.1">
    <property type="nucleotide sequence ID" value="NZ_LLYW01000018.1"/>
</dbReference>
<name>A0A100XXZ7_9EURY</name>
<keyword evidence="4" id="KW-1185">Reference proteome</keyword>
<dbReference type="Proteomes" id="UP000053462">
    <property type="component" value="Unassembled WGS sequence"/>
</dbReference>
<dbReference type="PANTHER" id="PTHR36565">
    <property type="entry name" value="UPF0332 PROTEIN TM_1000"/>
    <property type="match status" value="1"/>
</dbReference>
<dbReference type="STRING" id="227598.APY94_05185"/>
<reference evidence="3 4" key="1">
    <citation type="submission" date="2015-10" db="EMBL/GenBank/DDBJ databases">
        <title>Draft genome sequence of Thermococcus celericrescens strain DSM 17994.</title>
        <authorList>
            <person name="Hong S.-J."/>
            <person name="Park C.-E."/>
            <person name="Shin J.-H."/>
        </authorList>
    </citation>
    <scope>NUCLEOTIDE SEQUENCE [LARGE SCALE GENOMIC DNA]</scope>
    <source>
        <strain evidence="3 4">DSM 17994</strain>
    </source>
</reference>
<evidence type="ECO:0000313" key="3">
    <source>
        <dbReference type="EMBL" id="KUH33589.1"/>
    </source>
</evidence>
<protein>
    <recommendedName>
        <fullName evidence="2">HEPN domain-containing protein</fullName>
    </recommendedName>
</protein>
<evidence type="ECO:0000313" key="4">
    <source>
        <dbReference type="Proteomes" id="UP000053462"/>
    </source>
</evidence>
<dbReference type="InterPro" id="IPR052226">
    <property type="entry name" value="UPF0332_toxin"/>
</dbReference>
<proteinExistence type="inferred from homology"/>
<dbReference type="Gene3D" id="1.20.120.330">
    <property type="entry name" value="Nucleotidyltransferases domain 2"/>
    <property type="match status" value="1"/>
</dbReference>
<dbReference type="OrthoDB" id="101012at2157"/>
<gene>
    <name evidence="3" type="ORF">APY94_05185</name>
</gene>
<dbReference type="EMBL" id="LLYW01000018">
    <property type="protein sequence ID" value="KUH33589.1"/>
    <property type="molecule type" value="Genomic_DNA"/>
</dbReference>
<evidence type="ECO:0000259" key="2">
    <source>
        <dbReference type="Pfam" id="PF05168"/>
    </source>
</evidence>